<dbReference type="AlphaFoldDB" id="W9GD41"/>
<protein>
    <submittedName>
        <fullName evidence="2">Lipoprotein</fullName>
    </submittedName>
</protein>
<keyword evidence="2" id="KW-0449">Lipoprotein</keyword>
<feature type="region of interest" description="Disordered" evidence="1">
    <location>
        <begin position="1"/>
        <end position="21"/>
    </location>
</feature>
<proteinExistence type="predicted"/>
<name>W9GD41_9MICO</name>
<gene>
    <name evidence="2" type="ORF">N864_15715</name>
</gene>
<dbReference type="EMBL" id="AWQS01000329">
    <property type="protein sequence ID" value="EWT04116.1"/>
    <property type="molecule type" value="Genomic_DNA"/>
</dbReference>
<dbReference type="Proteomes" id="UP000019494">
    <property type="component" value="Unassembled WGS sequence"/>
</dbReference>
<evidence type="ECO:0000313" key="3">
    <source>
        <dbReference type="Proteomes" id="UP000019494"/>
    </source>
</evidence>
<reference evidence="3" key="1">
    <citation type="submission" date="2013-08" db="EMBL/GenBank/DDBJ databases">
        <title>Intrasporangium oryzae NRRL B-24470.</title>
        <authorList>
            <person name="Liu H."/>
            <person name="Wang G."/>
        </authorList>
    </citation>
    <scope>NUCLEOTIDE SEQUENCE [LARGE SCALE GENOMIC DNA]</scope>
    <source>
        <strain evidence="3">Q5-1</strain>
    </source>
</reference>
<accession>W9GD41</accession>
<evidence type="ECO:0000256" key="1">
    <source>
        <dbReference type="SAM" id="MobiDB-lite"/>
    </source>
</evidence>
<keyword evidence="3" id="KW-1185">Reference proteome</keyword>
<sequence>MDGTTSTAAPIPQAPPPGDFRTRSDVVAAAVRAAGIPQAPTGLVLESSRTPGLGFDTSEQKQAWTAGRVTLAPGWSRDWTGAAQIRFADGTSQPVDVLDAQAALDAALAPSPDACSGFDLTACTLTFTNGSVTTVKVTTNRGQATVPAWSFQAAGLSHPVVVVAVPSGILQDAPAPTPPSGLPDPGPGLAGVETWPGTPASTSGSSLTVAIGHGACDRELHVHVVEYADLVVAGATFVPSPPGSACTSQLILTPAMLTLSRPLGDRPVISVTTGVAIPVRR</sequence>
<evidence type="ECO:0000313" key="2">
    <source>
        <dbReference type="EMBL" id="EWT04116.1"/>
    </source>
</evidence>
<organism evidence="2 3">
    <name type="scientific">Intrasporangium chromatireducens Q5-1</name>
    <dbReference type="NCBI Taxonomy" id="584657"/>
    <lineage>
        <taxon>Bacteria</taxon>
        <taxon>Bacillati</taxon>
        <taxon>Actinomycetota</taxon>
        <taxon>Actinomycetes</taxon>
        <taxon>Micrococcales</taxon>
        <taxon>Intrasporangiaceae</taxon>
        <taxon>Intrasporangium</taxon>
    </lineage>
</organism>
<comment type="caution">
    <text evidence="2">The sequence shown here is derived from an EMBL/GenBank/DDBJ whole genome shotgun (WGS) entry which is preliminary data.</text>
</comment>